<protein>
    <submittedName>
        <fullName evidence="2">Tetratricopeptide (TPR) repeat protein</fullName>
    </submittedName>
</protein>
<keyword evidence="1" id="KW-0802">TPR repeat</keyword>
<dbReference type="Pfam" id="PF13432">
    <property type="entry name" value="TPR_16"/>
    <property type="match status" value="2"/>
</dbReference>
<feature type="repeat" description="TPR" evidence="1">
    <location>
        <begin position="176"/>
        <end position="209"/>
    </location>
</feature>
<dbReference type="InterPro" id="IPR002201">
    <property type="entry name" value="Glyco_trans_9"/>
</dbReference>
<dbReference type="Proteomes" id="UP000540989">
    <property type="component" value="Unassembled WGS sequence"/>
</dbReference>
<feature type="repeat" description="TPR" evidence="1">
    <location>
        <begin position="40"/>
        <end position="73"/>
    </location>
</feature>
<dbReference type="InterPro" id="IPR011990">
    <property type="entry name" value="TPR-like_helical_dom_sf"/>
</dbReference>
<proteinExistence type="predicted"/>
<dbReference type="PROSITE" id="PS50005">
    <property type="entry name" value="TPR"/>
    <property type="match status" value="7"/>
</dbReference>
<name>A0A7W8E652_9BACT</name>
<dbReference type="PANTHER" id="PTHR44366:SF1">
    <property type="entry name" value="UDP-N-ACETYLGLUCOSAMINE--PEPTIDE N-ACETYLGLUCOSAMINYLTRANSFERASE 110 KDA SUBUNIT"/>
    <property type="match status" value="1"/>
</dbReference>
<keyword evidence="3" id="KW-1185">Reference proteome</keyword>
<gene>
    <name evidence="2" type="ORF">HDF16_005579</name>
</gene>
<feature type="repeat" description="TPR" evidence="1">
    <location>
        <begin position="244"/>
        <end position="277"/>
    </location>
</feature>
<dbReference type="SMART" id="SM00028">
    <property type="entry name" value="TPR"/>
    <property type="match status" value="8"/>
</dbReference>
<dbReference type="SUPFAM" id="SSF53756">
    <property type="entry name" value="UDP-Glycosyltransferase/glycogen phosphorylase"/>
    <property type="match status" value="1"/>
</dbReference>
<feature type="repeat" description="TPR" evidence="1">
    <location>
        <begin position="142"/>
        <end position="175"/>
    </location>
</feature>
<evidence type="ECO:0000313" key="2">
    <source>
        <dbReference type="EMBL" id="MBB5060843.1"/>
    </source>
</evidence>
<dbReference type="Pfam" id="PF13181">
    <property type="entry name" value="TPR_8"/>
    <property type="match status" value="1"/>
</dbReference>
<dbReference type="EMBL" id="JACHIP010000020">
    <property type="protein sequence ID" value="MBB5060843.1"/>
    <property type="molecule type" value="Genomic_DNA"/>
</dbReference>
<dbReference type="RefSeq" id="WP_184223392.1">
    <property type="nucleotide sequence ID" value="NZ_JACHIP010000020.1"/>
</dbReference>
<dbReference type="SUPFAM" id="SSF48452">
    <property type="entry name" value="TPR-like"/>
    <property type="match status" value="2"/>
</dbReference>
<dbReference type="Pfam" id="PF13414">
    <property type="entry name" value="TPR_11"/>
    <property type="match status" value="1"/>
</dbReference>
<dbReference type="GO" id="GO:0097363">
    <property type="term" value="F:protein O-acetylglucosaminyltransferase activity"/>
    <property type="evidence" value="ECO:0007669"/>
    <property type="project" value="TreeGrafter"/>
</dbReference>
<dbReference type="Pfam" id="PF01075">
    <property type="entry name" value="Glyco_transf_9"/>
    <property type="match status" value="1"/>
</dbReference>
<comment type="caution">
    <text evidence="2">The sequence shown here is derived from an EMBL/GenBank/DDBJ whole genome shotgun (WGS) entry which is preliminary data.</text>
</comment>
<dbReference type="PANTHER" id="PTHR44366">
    <property type="entry name" value="UDP-N-ACETYLGLUCOSAMINE--PEPTIDE N-ACETYLGLUCOSAMINYLTRANSFERASE 110 KDA SUBUNIT"/>
    <property type="match status" value="1"/>
</dbReference>
<accession>A0A7W8E652</accession>
<feature type="repeat" description="TPR" evidence="1">
    <location>
        <begin position="108"/>
        <end position="141"/>
    </location>
</feature>
<feature type="repeat" description="TPR" evidence="1">
    <location>
        <begin position="6"/>
        <end position="39"/>
    </location>
</feature>
<dbReference type="Gene3D" id="3.40.50.2000">
    <property type="entry name" value="Glycogen Phosphorylase B"/>
    <property type="match status" value="1"/>
</dbReference>
<dbReference type="InterPro" id="IPR037919">
    <property type="entry name" value="OGT"/>
</dbReference>
<dbReference type="AlphaFoldDB" id="A0A7W8E652"/>
<dbReference type="GO" id="GO:0006493">
    <property type="term" value="P:protein O-linked glycosylation"/>
    <property type="evidence" value="ECO:0007669"/>
    <property type="project" value="InterPro"/>
</dbReference>
<reference evidence="2 3" key="1">
    <citation type="submission" date="2020-08" db="EMBL/GenBank/DDBJ databases">
        <title>Genomic Encyclopedia of Type Strains, Phase IV (KMG-V): Genome sequencing to study the core and pangenomes of soil and plant-associated prokaryotes.</title>
        <authorList>
            <person name="Whitman W."/>
        </authorList>
    </citation>
    <scope>NUCLEOTIDE SEQUENCE [LARGE SCALE GENOMIC DNA]</scope>
    <source>
        <strain evidence="2 3">M8UP14</strain>
    </source>
</reference>
<dbReference type="InterPro" id="IPR019734">
    <property type="entry name" value="TPR_rpt"/>
</dbReference>
<organism evidence="2 3">
    <name type="scientific">Granulicella aggregans</name>
    <dbReference type="NCBI Taxonomy" id="474949"/>
    <lineage>
        <taxon>Bacteria</taxon>
        <taxon>Pseudomonadati</taxon>
        <taxon>Acidobacteriota</taxon>
        <taxon>Terriglobia</taxon>
        <taxon>Terriglobales</taxon>
        <taxon>Acidobacteriaceae</taxon>
        <taxon>Granulicella</taxon>
    </lineage>
</organism>
<evidence type="ECO:0000256" key="1">
    <source>
        <dbReference type="PROSITE-ProRule" id="PRU00339"/>
    </source>
</evidence>
<evidence type="ECO:0000313" key="3">
    <source>
        <dbReference type="Proteomes" id="UP000540989"/>
    </source>
</evidence>
<dbReference type="Pfam" id="PF00515">
    <property type="entry name" value="TPR_1"/>
    <property type="match status" value="1"/>
</dbReference>
<sequence length="601" mass="66641">MKIRQAARHAALGDKLSAQQNYREAVQHYERALIINPKLADTLHNLSVAFLAIGRPEDAIPCSERAVHLRPNIAELHCHLGDALRLNGQLEKAIPSYQEALRQRRGYVAALNNLGVTFEALGRLDEAAEQYRYAQICKPDEAEPFNNLGNVLSAKSLFAEAIQQYEAALKIRPDYAEAHNSLGAAFEQMGSLREAVSHYTQALSINPGLAEAFYGLGNTLIAFGKVKEGRLCLEKAISLKPLYAAAYNNLGISYSQWGEFDEARRCYESTLRIEPRYAEARSNLSVLQLLEGDFSTGWLNYEYRWETPLFHAHKPIFEQPIWRGELLNGSRILLHSEQGLGDSIQFLRYISKVQAAGGRVVLKIPATLRTLALSSLTGNIEVAVPDEPLPAFDWHCPLMSLPLAFGTTLESIPAQVPYLFVPAITQGTDQPLASKTEDLSVGLVWAGNPGHARDQFRSIPLALLKPLMNIEHVKFFSLQYGKAADDLTVANMPITNLAPFIKDMGDTAAYINSLDLVITVDTSVAHLAGALGKPVWILLSTNVDFRWLLEREDSPWYPTARLFRQSAPQEWEPVVERMALALGQIAQARESSRQALPSPAP</sequence>
<dbReference type="PROSITE" id="PS50293">
    <property type="entry name" value="TPR_REGION"/>
    <property type="match status" value="2"/>
</dbReference>
<dbReference type="Gene3D" id="1.25.40.10">
    <property type="entry name" value="Tetratricopeptide repeat domain"/>
    <property type="match status" value="3"/>
</dbReference>
<feature type="repeat" description="TPR" evidence="1">
    <location>
        <begin position="210"/>
        <end position="243"/>
    </location>
</feature>